<feature type="compositionally biased region" description="Basic and acidic residues" evidence="5">
    <location>
        <begin position="764"/>
        <end position="779"/>
    </location>
</feature>
<feature type="region of interest" description="Disordered" evidence="5">
    <location>
        <begin position="256"/>
        <end position="287"/>
    </location>
</feature>
<dbReference type="GO" id="GO:0008270">
    <property type="term" value="F:zinc ion binding"/>
    <property type="evidence" value="ECO:0007669"/>
    <property type="project" value="UniProtKB-KW"/>
</dbReference>
<feature type="compositionally biased region" description="Basic and acidic residues" evidence="5">
    <location>
        <begin position="968"/>
        <end position="981"/>
    </location>
</feature>
<feature type="region of interest" description="Disordered" evidence="5">
    <location>
        <begin position="82"/>
        <end position="136"/>
    </location>
</feature>
<evidence type="ECO:0000256" key="1">
    <source>
        <dbReference type="ARBA" id="ARBA00022723"/>
    </source>
</evidence>
<proteinExistence type="predicted"/>
<feature type="region of interest" description="Disordered" evidence="5">
    <location>
        <begin position="1669"/>
        <end position="1709"/>
    </location>
</feature>
<dbReference type="InterPro" id="IPR051590">
    <property type="entry name" value="Replication_Regulatory_Kinase"/>
</dbReference>
<dbReference type="InterPro" id="IPR006572">
    <property type="entry name" value="Znf_DBF"/>
</dbReference>
<feature type="compositionally biased region" description="Basic residues" evidence="5">
    <location>
        <begin position="1804"/>
        <end position="1813"/>
    </location>
</feature>
<feature type="region of interest" description="Disordered" evidence="5">
    <location>
        <begin position="759"/>
        <end position="779"/>
    </location>
</feature>
<evidence type="ECO:0000256" key="3">
    <source>
        <dbReference type="ARBA" id="ARBA00022833"/>
    </source>
</evidence>
<keyword evidence="8" id="KW-1185">Reference proteome</keyword>
<feature type="compositionally biased region" description="Acidic residues" evidence="5">
    <location>
        <begin position="1004"/>
        <end position="1014"/>
    </location>
</feature>
<evidence type="ECO:0000313" key="7">
    <source>
        <dbReference type="EMBL" id="KAG7166007.1"/>
    </source>
</evidence>
<feature type="compositionally biased region" description="Basic and acidic residues" evidence="5">
    <location>
        <begin position="18"/>
        <end position="28"/>
    </location>
</feature>
<feature type="region of interest" description="Disordered" evidence="5">
    <location>
        <begin position="189"/>
        <end position="214"/>
    </location>
</feature>
<organism evidence="7 8">
    <name type="scientific">Homarus americanus</name>
    <name type="common">American lobster</name>
    <dbReference type="NCBI Taxonomy" id="6706"/>
    <lineage>
        <taxon>Eukaryota</taxon>
        <taxon>Metazoa</taxon>
        <taxon>Ecdysozoa</taxon>
        <taxon>Arthropoda</taxon>
        <taxon>Crustacea</taxon>
        <taxon>Multicrustacea</taxon>
        <taxon>Malacostraca</taxon>
        <taxon>Eumalacostraca</taxon>
        <taxon>Eucarida</taxon>
        <taxon>Decapoda</taxon>
        <taxon>Pleocyemata</taxon>
        <taxon>Astacidea</taxon>
        <taxon>Nephropoidea</taxon>
        <taxon>Nephropidae</taxon>
        <taxon>Homarus</taxon>
    </lineage>
</organism>
<feature type="compositionally biased region" description="Polar residues" evidence="5">
    <location>
        <begin position="82"/>
        <end position="96"/>
    </location>
</feature>
<dbReference type="Pfam" id="PF07535">
    <property type="entry name" value="zf-DBF"/>
    <property type="match status" value="1"/>
</dbReference>
<feature type="compositionally biased region" description="Basic residues" evidence="5">
    <location>
        <begin position="982"/>
        <end position="995"/>
    </location>
</feature>
<feature type="region of interest" description="Disordered" evidence="5">
    <location>
        <begin position="1140"/>
        <end position="1467"/>
    </location>
</feature>
<feature type="region of interest" description="Disordered" evidence="5">
    <location>
        <begin position="1480"/>
        <end position="1501"/>
    </location>
</feature>
<feature type="region of interest" description="Disordered" evidence="5">
    <location>
        <begin position="668"/>
        <end position="697"/>
    </location>
</feature>
<protein>
    <submittedName>
        <fullName evidence="7">DBF4 A-like</fullName>
    </submittedName>
</protein>
<dbReference type="GO" id="GO:0043539">
    <property type="term" value="F:protein serine/threonine kinase activator activity"/>
    <property type="evidence" value="ECO:0007669"/>
    <property type="project" value="TreeGrafter"/>
</dbReference>
<feature type="region of interest" description="Disordered" evidence="5">
    <location>
        <begin position="829"/>
        <end position="858"/>
    </location>
</feature>
<dbReference type="GO" id="GO:0010571">
    <property type="term" value="P:positive regulation of nuclear cell cycle DNA replication"/>
    <property type="evidence" value="ECO:0007669"/>
    <property type="project" value="TreeGrafter"/>
</dbReference>
<evidence type="ECO:0000256" key="2">
    <source>
        <dbReference type="ARBA" id="ARBA00022771"/>
    </source>
</evidence>
<dbReference type="FunFam" id="6.10.250.3410:FF:000001">
    <property type="entry name" value="Protein DBF4 homolog A"/>
    <property type="match status" value="1"/>
</dbReference>
<evidence type="ECO:0000313" key="8">
    <source>
        <dbReference type="Proteomes" id="UP000747542"/>
    </source>
</evidence>
<dbReference type="InterPro" id="IPR038545">
    <property type="entry name" value="Znf_DBF_sf"/>
</dbReference>
<evidence type="ECO:0000259" key="6">
    <source>
        <dbReference type="PROSITE" id="PS51265"/>
    </source>
</evidence>
<comment type="caution">
    <text evidence="7">The sequence shown here is derived from an EMBL/GenBank/DDBJ whole genome shotgun (WGS) entry which is preliminary data.</text>
</comment>
<dbReference type="PROSITE" id="PS51265">
    <property type="entry name" value="ZF_DBF4"/>
    <property type="match status" value="1"/>
</dbReference>
<keyword evidence="3" id="KW-0862">Zinc</keyword>
<feature type="compositionally biased region" description="Basic residues" evidence="5">
    <location>
        <begin position="1685"/>
        <end position="1696"/>
    </location>
</feature>
<sequence length="1901" mass="214558">MVSPSKKRQIKGRVTTGHKSDRKGDKSSSKLPYKPLLNKKFYLDVKGYKSTATITADIHNLGGVVEEFLTREVNYVISTRGIQTTGGSSSERQPSPSGVPVASPLTPHQPLSSLQSTSHDSPLNIDSPREDTGKKRVRTRAEVLLERACVRRQGTSDVIENARLWSVPVWPLAKLLKWLSVLKESNRYRPQKTHGTLASKSSSSSSSSSPKVQRIKGPFIKTESFSRQYKPLFKELSAWPELNLSNLRGVSPFTEFKQVKARPNPKTSSAHRDNYREKHTRDRNRGTKVKDSGYCELCCTNYSNLRLHLQSDTHIAFVKNDKNYQDLDELINGQKQGNICRIQMRFSGLMQSERRPASLSSVAHKRLRKQLVYEIGETIHSGPTHVAQKDLKDEDVATKPNCVFPGDTQETPCVLHESCHPVEIPSTRHYSLRLPAPLCPTAQPQPEPHTPQTQCDVGATVHLKASLPAALVPEAIVPKASDLQATVPLETVTTVVTEATVPEVLANEATVPEVLLNEATIPEVTVNEAAVPQDKVTETAVDEVADSQDKVKEASVLETTSLEGKATNTAIHQITEELLVPQNKVNEGDIPQDKLNETLFPQNKVNETSIPQDKVTEAFVPQIKVEPIDFDADVNEGTLPELIKTEAALPDFTKSNLVIKQEAVISEPQTATPRESESIAAKAGDLASGSTPAHPQASLPVATKVNREMVRLIQEADAKLDSFCQKRSSRASKRLNSGDFEAVVIKSEPLSRAKRCIRTRKSSCRSDKSESETSDSRSVADESLYFDMVDKTAKRGKPKNGEPLLDEATTHISAKYNGDVSSELVNGAHKVKGRRISRANSDESDSSSVSRSNGNIEHNGEKVDFSLLLEISPADRKKFESKKAKIRRKTADWLLISETEQYYNEKEEIMRNKNKLDSDSESDESDDGTENQDSKSDCSDESESTANPPSGRGKGKGKHSRTTDDDDCKPSAKRIKEESCLSKRRGRPVGSRNRKTRYDLTMLNDDEDDDDDENFFGFPVSTNIPQSTQPNSSVSCSIPQTRGKGKGGSKRLAEASSSSGKAGRKRLSDAERFLRDNREYYHFQETPERLRRSTSSTGDKERVIKVEEPEVKEVDKKEESKVKDTTVTKKRCVVEGCRRVTRSKGGILEDPDAEEKDDAKCSGKVEMKDVKNNSKTTERMEAKDRERDKRKISEEHKKKVAEEERRKTSEEEKRKVSEEHKRKDSREVKKNSEENKRKDSEENKRKISEENKRKDSEENKRKDSEENKRKDSEENKRKDSEENKRKDSEENKRKDSEENKRKDSEENKRKDSEENKRKDSERTREKTEENKRKDSEENKRKDSEENKRKDSDENKRKDSEENKRKDSEENKRKDSEENKRKDSEENKRKDSEENKRKDSEENKRKDSEENTRKDSEEVKKISSENEKGKTDEVEKKKASEGDKKSDEESRTEEPEVDNKKTTEGDVKDMCEALVRVKKELQTSSKTSDSDSTDTIVKRGETKEGSWSELHDLYFSFEGVPEQECWYQTYQRLIDGNDVNEYVYEEEPLKFILPYEMPKEYVRDFLCYKKGLLSKKKNDLADLVRKSPRCHASTLALFSDFIPTRKTKGAKVTKSTPVKVDEASSDGTSTPGAESMRMQPPESFETTEDLAILALHIDHVMKSEAGSEESLKCSSRLQAEESGVRKTTKKRGKKKRLFTGSKSDKGSTSIAKESKLFESPLAHEVDPVFIAGLLDEAKDYLAPENILAREASEVIEDACFCVCTDRASCDDFSSADDNTEASSECVSLCDSETIDGSIVSEPKRCRSGKKRRKNLTGWPKTQKKKRPVPSHTSDDNDSAIGCEDLEPKRQRHWKKHDDFGLLEQTTTQKLAALAECDRRASPRKKASVLYMDTWPVRFRTQK</sequence>
<feature type="region of interest" description="Disordered" evidence="5">
    <location>
        <begin position="1802"/>
        <end position="1842"/>
    </location>
</feature>
<feature type="compositionally biased region" description="Basic and acidic residues" evidence="5">
    <location>
        <begin position="1098"/>
        <end position="1126"/>
    </location>
</feature>
<dbReference type="SMART" id="SM00586">
    <property type="entry name" value="ZnF_DBF"/>
    <property type="match status" value="1"/>
</dbReference>
<feature type="compositionally biased region" description="Polar residues" evidence="5">
    <location>
        <begin position="109"/>
        <end position="121"/>
    </location>
</feature>
<name>A0A8J5JWR6_HOMAM</name>
<feature type="non-terminal residue" evidence="7">
    <location>
        <position position="1"/>
    </location>
</feature>
<feature type="compositionally biased region" description="Acidic residues" evidence="5">
    <location>
        <begin position="919"/>
        <end position="930"/>
    </location>
</feature>
<dbReference type="GO" id="GO:0031431">
    <property type="term" value="C:Dbf4-dependent protein kinase complex"/>
    <property type="evidence" value="ECO:0007669"/>
    <property type="project" value="TreeGrafter"/>
</dbReference>
<feature type="compositionally biased region" description="Basic and acidic residues" evidence="5">
    <location>
        <begin position="1157"/>
        <end position="1467"/>
    </location>
</feature>
<dbReference type="EMBL" id="JAHLQT010023139">
    <property type="protein sequence ID" value="KAG7166007.1"/>
    <property type="molecule type" value="Genomic_DNA"/>
</dbReference>
<dbReference type="Gene3D" id="6.10.250.3410">
    <property type="entry name" value="DBF zinc finger"/>
    <property type="match status" value="1"/>
</dbReference>
<feature type="compositionally biased region" description="Low complexity" evidence="5">
    <location>
        <begin position="199"/>
        <end position="209"/>
    </location>
</feature>
<keyword evidence="2 4" id="KW-0863">Zinc-finger</keyword>
<feature type="region of interest" description="Disordered" evidence="5">
    <location>
        <begin position="1611"/>
        <end position="1641"/>
    </location>
</feature>
<feature type="compositionally biased region" description="Basic residues" evidence="5">
    <location>
        <begin position="1"/>
        <end position="11"/>
    </location>
</feature>
<feature type="compositionally biased region" description="Polar residues" evidence="5">
    <location>
        <begin position="1020"/>
        <end position="1040"/>
    </location>
</feature>
<dbReference type="PANTHER" id="PTHR15375">
    <property type="entry name" value="ACTIVATOR OF S-PHASE KINASE-RELATED"/>
    <property type="match status" value="1"/>
</dbReference>
<dbReference type="Proteomes" id="UP000747542">
    <property type="component" value="Unassembled WGS sequence"/>
</dbReference>
<accession>A0A8J5JWR6</accession>
<feature type="region of interest" description="Disordered" evidence="5">
    <location>
        <begin position="1084"/>
        <end position="1126"/>
    </location>
</feature>
<feature type="compositionally biased region" description="Basic and acidic residues" evidence="5">
    <location>
        <begin position="127"/>
        <end position="136"/>
    </location>
</feature>
<evidence type="ECO:0000256" key="5">
    <source>
        <dbReference type="SAM" id="MobiDB-lite"/>
    </source>
</evidence>
<dbReference type="GO" id="GO:1901987">
    <property type="term" value="P:regulation of cell cycle phase transition"/>
    <property type="evidence" value="ECO:0007669"/>
    <property type="project" value="TreeGrafter"/>
</dbReference>
<feature type="compositionally biased region" description="Basic and acidic residues" evidence="5">
    <location>
        <begin position="903"/>
        <end position="918"/>
    </location>
</feature>
<dbReference type="PANTHER" id="PTHR15375:SF26">
    <property type="entry name" value="PROTEIN CHIFFON"/>
    <property type="match status" value="1"/>
</dbReference>
<gene>
    <name evidence="7" type="primary">DBF4-L</name>
    <name evidence="7" type="ORF">Hamer_G011935</name>
</gene>
<feature type="domain" description="DBF4-type" evidence="6">
    <location>
        <begin position="288"/>
        <end position="337"/>
    </location>
</feature>
<keyword evidence="1" id="KW-0479">Metal-binding</keyword>
<dbReference type="GO" id="GO:0003676">
    <property type="term" value="F:nucleic acid binding"/>
    <property type="evidence" value="ECO:0007669"/>
    <property type="project" value="InterPro"/>
</dbReference>
<feature type="compositionally biased region" description="Basic and acidic residues" evidence="5">
    <location>
        <begin position="270"/>
        <end position="287"/>
    </location>
</feature>
<evidence type="ECO:0000256" key="4">
    <source>
        <dbReference type="PROSITE-ProRule" id="PRU00600"/>
    </source>
</evidence>
<feature type="region of interest" description="Disordered" evidence="5">
    <location>
        <begin position="1"/>
        <end position="32"/>
    </location>
</feature>
<reference evidence="7" key="1">
    <citation type="journal article" date="2021" name="Sci. Adv.">
        <title>The American lobster genome reveals insights on longevity, neural, and immune adaptations.</title>
        <authorList>
            <person name="Polinski J.M."/>
            <person name="Zimin A.V."/>
            <person name="Clark K.F."/>
            <person name="Kohn A.B."/>
            <person name="Sadowski N."/>
            <person name="Timp W."/>
            <person name="Ptitsyn A."/>
            <person name="Khanna P."/>
            <person name="Romanova D.Y."/>
            <person name="Williams P."/>
            <person name="Greenwood S.J."/>
            <person name="Moroz L.L."/>
            <person name="Walt D.R."/>
            <person name="Bodnar A.G."/>
        </authorList>
    </citation>
    <scope>NUCLEOTIDE SEQUENCE</scope>
    <source>
        <strain evidence="7">GMGI-L3</strain>
    </source>
</reference>
<feature type="region of interest" description="Disordered" evidence="5">
    <location>
        <begin position="901"/>
        <end position="1071"/>
    </location>
</feature>